<reference evidence="1" key="1">
    <citation type="submission" date="2018-06" db="EMBL/GenBank/DDBJ databases">
        <authorList>
            <person name="Zhirakovskaya E."/>
        </authorList>
    </citation>
    <scope>NUCLEOTIDE SEQUENCE</scope>
</reference>
<gene>
    <name evidence="1" type="ORF">MNBD_GAMMA07-1400</name>
</gene>
<protein>
    <submittedName>
        <fullName evidence="1">Uncharacterized protein</fullName>
    </submittedName>
</protein>
<organism evidence="1">
    <name type="scientific">hydrothermal vent metagenome</name>
    <dbReference type="NCBI Taxonomy" id="652676"/>
    <lineage>
        <taxon>unclassified sequences</taxon>
        <taxon>metagenomes</taxon>
        <taxon>ecological metagenomes</taxon>
    </lineage>
</organism>
<evidence type="ECO:0000313" key="1">
    <source>
        <dbReference type="EMBL" id="VAW56225.1"/>
    </source>
</evidence>
<dbReference type="AlphaFoldDB" id="A0A3B0WK43"/>
<name>A0A3B0WK43_9ZZZZ</name>
<proteinExistence type="predicted"/>
<sequence>MRLFLVFIIILNLLYAAWEYLDPEELTDLYPPRDENLKSLELLYNIDEEGRIKFKHV</sequence>
<dbReference type="EMBL" id="UOFF01000197">
    <property type="protein sequence ID" value="VAW56225.1"/>
    <property type="molecule type" value="Genomic_DNA"/>
</dbReference>
<accession>A0A3B0WK43</accession>